<keyword evidence="5" id="KW-0067">ATP-binding</keyword>
<dbReference type="RefSeq" id="WP_073005726.1">
    <property type="nucleotide sequence ID" value="NZ_FQZO01000002.1"/>
</dbReference>
<keyword evidence="9" id="KW-0028">Amino-acid biosynthesis</keyword>
<evidence type="ECO:0000313" key="13">
    <source>
        <dbReference type="Proteomes" id="UP000184080"/>
    </source>
</evidence>
<comment type="pathway">
    <text evidence="1">Amino-acid biosynthesis; L-asparagine biosynthesis; L-asparagine from L-aspartate (L-Gln route): step 1/1.</text>
</comment>
<keyword evidence="13" id="KW-1185">Reference proteome</keyword>
<feature type="domain" description="Glutamine amidotransferase type-2" evidence="11">
    <location>
        <begin position="2"/>
        <end position="212"/>
    </location>
</feature>
<dbReference type="SUPFAM" id="SSF56235">
    <property type="entry name" value="N-terminal nucleophile aminohydrolases (Ntn hydrolases)"/>
    <property type="match status" value="1"/>
</dbReference>
<dbReference type="NCBIfam" id="TIGR01536">
    <property type="entry name" value="asn_synth_AEB"/>
    <property type="match status" value="1"/>
</dbReference>
<dbReference type="EMBL" id="FQZO01000002">
    <property type="protein sequence ID" value="SHI94029.1"/>
    <property type="molecule type" value="Genomic_DNA"/>
</dbReference>
<name>A0A1M6F8V4_9CLOT</name>
<dbReference type="EC" id="6.3.5.4" evidence="3"/>
<dbReference type="GO" id="GO:0006529">
    <property type="term" value="P:asparagine biosynthetic process"/>
    <property type="evidence" value="ECO:0007669"/>
    <property type="project" value="UniProtKB-KW"/>
</dbReference>
<comment type="catalytic activity">
    <reaction evidence="8">
        <text>L-aspartate + L-glutamine + ATP + H2O = L-asparagine + L-glutamate + AMP + diphosphate + H(+)</text>
        <dbReference type="Rhea" id="RHEA:12228"/>
        <dbReference type="ChEBI" id="CHEBI:15377"/>
        <dbReference type="ChEBI" id="CHEBI:15378"/>
        <dbReference type="ChEBI" id="CHEBI:29985"/>
        <dbReference type="ChEBI" id="CHEBI:29991"/>
        <dbReference type="ChEBI" id="CHEBI:30616"/>
        <dbReference type="ChEBI" id="CHEBI:33019"/>
        <dbReference type="ChEBI" id="CHEBI:58048"/>
        <dbReference type="ChEBI" id="CHEBI:58359"/>
        <dbReference type="ChEBI" id="CHEBI:456215"/>
        <dbReference type="EC" id="6.3.5.4"/>
    </reaction>
</comment>
<dbReference type="Gene3D" id="3.60.20.10">
    <property type="entry name" value="Glutamine Phosphoribosylpyrophosphate, subunit 1, domain 1"/>
    <property type="match status" value="1"/>
</dbReference>
<dbReference type="Gene3D" id="3.40.50.620">
    <property type="entry name" value="HUPs"/>
    <property type="match status" value="1"/>
</dbReference>
<accession>A0A1M6F8V4</accession>
<organism evidence="12 13">
    <name type="scientific">Clostridium amylolyticum</name>
    <dbReference type="NCBI Taxonomy" id="1121298"/>
    <lineage>
        <taxon>Bacteria</taxon>
        <taxon>Bacillati</taxon>
        <taxon>Bacillota</taxon>
        <taxon>Clostridia</taxon>
        <taxon>Eubacteriales</taxon>
        <taxon>Clostridiaceae</taxon>
        <taxon>Clostridium</taxon>
    </lineage>
</organism>
<gene>
    <name evidence="12" type="ORF">SAMN05444401_1845</name>
</gene>
<dbReference type="PANTHER" id="PTHR43284:SF1">
    <property type="entry name" value="ASPARAGINE SYNTHETASE"/>
    <property type="match status" value="1"/>
</dbReference>
<keyword evidence="4" id="KW-0547">Nucleotide-binding</keyword>
<dbReference type="Proteomes" id="UP000184080">
    <property type="component" value="Unassembled WGS sequence"/>
</dbReference>
<evidence type="ECO:0000256" key="9">
    <source>
        <dbReference type="PIRSR" id="PIRSR001589-1"/>
    </source>
</evidence>
<dbReference type="InterPro" id="IPR029055">
    <property type="entry name" value="Ntn_hydrolases_N"/>
</dbReference>
<dbReference type="Pfam" id="PF00733">
    <property type="entry name" value="Asn_synthase"/>
    <property type="match status" value="1"/>
</dbReference>
<dbReference type="CDD" id="cd00712">
    <property type="entry name" value="AsnB"/>
    <property type="match status" value="1"/>
</dbReference>
<dbReference type="AlphaFoldDB" id="A0A1M6F8V4"/>
<dbReference type="InterPro" id="IPR051786">
    <property type="entry name" value="ASN_synthetase/amidase"/>
</dbReference>
<dbReference type="Pfam" id="PF13537">
    <property type="entry name" value="GATase_7"/>
    <property type="match status" value="1"/>
</dbReference>
<dbReference type="InterPro" id="IPR001962">
    <property type="entry name" value="Asn_synthase"/>
</dbReference>
<evidence type="ECO:0000256" key="4">
    <source>
        <dbReference type="ARBA" id="ARBA00022741"/>
    </source>
</evidence>
<protein>
    <recommendedName>
        <fullName evidence="3">asparagine synthase (glutamine-hydrolyzing)</fullName>
        <ecNumber evidence="3">6.3.5.4</ecNumber>
    </recommendedName>
</protein>
<evidence type="ECO:0000256" key="2">
    <source>
        <dbReference type="ARBA" id="ARBA00005752"/>
    </source>
</evidence>
<evidence type="ECO:0000256" key="5">
    <source>
        <dbReference type="ARBA" id="ARBA00022840"/>
    </source>
</evidence>
<dbReference type="STRING" id="1121298.SAMN05444401_1845"/>
<evidence type="ECO:0000256" key="8">
    <source>
        <dbReference type="ARBA" id="ARBA00048741"/>
    </source>
</evidence>
<reference evidence="12 13" key="1">
    <citation type="submission" date="2016-11" db="EMBL/GenBank/DDBJ databases">
        <authorList>
            <person name="Jaros S."/>
            <person name="Januszkiewicz K."/>
            <person name="Wedrychowicz H."/>
        </authorList>
    </citation>
    <scope>NUCLEOTIDE SEQUENCE [LARGE SCALE GENOMIC DNA]</scope>
    <source>
        <strain evidence="12 13">DSM 21864</strain>
    </source>
</reference>
<evidence type="ECO:0000256" key="3">
    <source>
        <dbReference type="ARBA" id="ARBA00012737"/>
    </source>
</evidence>
<evidence type="ECO:0000256" key="10">
    <source>
        <dbReference type="PIRSR" id="PIRSR001589-3"/>
    </source>
</evidence>
<dbReference type="PIRSF" id="PIRSF001589">
    <property type="entry name" value="Asn_synthetase_glu-h"/>
    <property type="match status" value="1"/>
</dbReference>
<evidence type="ECO:0000313" key="12">
    <source>
        <dbReference type="EMBL" id="SHI94029.1"/>
    </source>
</evidence>
<proteinExistence type="inferred from homology"/>
<dbReference type="InterPro" id="IPR017932">
    <property type="entry name" value="GATase_2_dom"/>
</dbReference>
<dbReference type="GO" id="GO:0005829">
    <property type="term" value="C:cytosol"/>
    <property type="evidence" value="ECO:0007669"/>
    <property type="project" value="TreeGrafter"/>
</dbReference>
<dbReference type="InterPro" id="IPR014729">
    <property type="entry name" value="Rossmann-like_a/b/a_fold"/>
</dbReference>
<evidence type="ECO:0000256" key="6">
    <source>
        <dbReference type="ARBA" id="ARBA00022888"/>
    </source>
</evidence>
<dbReference type="GO" id="GO:0004066">
    <property type="term" value="F:asparagine synthase (glutamine-hydrolyzing) activity"/>
    <property type="evidence" value="ECO:0007669"/>
    <property type="project" value="UniProtKB-EC"/>
</dbReference>
<keyword evidence="7 9" id="KW-0315">Glutamine amidotransferase</keyword>
<evidence type="ECO:0000256" key="1">
    <source>
        <dbReference type="ARBA" id="ARBA00005187"/>
    </source>
</evidence>
<dbReference type="PANTHER" id="PTHR43284">
    <property type="entry name" value="ASPARAGINE SYNTHETASE (GLUTAMINE-HYDROLYZING)"/>
    <property type="match status" value="1"/>
</dbReference>
<dbReference type="InterPro" id="IPR006426">
    <property type="entry name" value="Asn_synth_AEB"/>
</dbReference>
<comment type="similarity">
    <text evidence="2">Belongs to the asparagine synthetase family.</text>
</comment>
<dbReference type="PROSITE" id="PS51278">
    <property type="entry name" value="GATASE_TYPE_2"/>
    <property type="match status" value="1"/>
</dbReference>
<evidence type="ECO:0000256" key="7">
    <source>
        <dbReference type="ARBA" id="ARBA00022962"/>
    </source>
</evidence>
<keyword evidence="6 9" id="KW-0061">Asparagine biosynthesis</keyword>
<dbReference type="CDD" id="cd01991">
    <property type="entry name" value="Asn_synthase_B_C"/>
    <property type="match status" value="1"/>
</dbReference>
<dbReference type="SUPFAM" id="SSF52402">
    <property type="entry name" value="Adenine nucleotide alpha hydrolases-like"/>
    <property type="match status" value="1"/>
</dbReference>
<feature type="active site" description="For GATase activity" evidence="9">
    <location>
        <position position="2"/>
    </location>
</feature>
<sequence length="636" mass="72882">MCGFLTFFSKEVIDKEKIDALNEIKETMKYRGPDSSKYFAGENIYMGFNRLSIIDFNSGSQPMTYHNNNYTIVFNGEIYNYKELRESLIQLGYDFNTNSEAEVLLACYCHYGSSFVKLLRGMFAFVIWNGVTQSIFGARDTFGIKPFYYLEKEEGLYCSSEVKCLKLCLEKTDINFKGLHNYFTFQYVPEPETIFCRINILPPGHTIKKSLNGNIEIEKYASIILNPSAGNEDIKIKNIVNALMDSVETHMVSDAPVATFLSGGIDSTIIASLAREINPDIKSFTVGFEREGYSEIDLAKETADALEIENINKTITIEEFINELPNIVSYMDVPLADPSAIPLYFISKEASNHVKVALSGEGSDELFGGYNIYNEPNSLQMFNYIPNFIKNILLSLSRIMPEGIKGKSFIERGVTPLEQRFIGNAKVFKEKEKIKLIHNYDPSYNFIDITAPLYKEVSHLDEVSKMQYIDLNTWLRGDILAKADKMSMANSLEVRVPFLDYKVLKAASILGVDDKVKNNTTKYLLRQAFKEKIPPSAVNRKKLGFPVPIRLWLKNEMYTWARDIINTKCPEEYINKAFALELLEKHRKGYVDYSRRIWSILIFILWYEIHSENDVRAYIPEPVHNHELPMAIKALI</sequence>
<evidence type="ECO:0000259" key="11">
    <source>
        <dbReference type="PROSITE" id="PS51278"/>
    </source>
</evidence>
<dbReference type="GO" id="GO:0005524">
    <property type="term" value="F:ATP binding"/>
    <property type="evidence" value="ECO:0007669"/>
    <property type="project" value="UniProtKB-KW"/>
</dbReference>
<feature type="site" description="Important for beta-aspartyl-AMP intermediate formation" evidence="10">
    <location>
        <position position="361"/>
    </location>
</feature>
<dbReference type="InterPro" id="IPR033738">
    <property type="entry name" value="AsnB_N"/>
</dbReference>
<dbReference type="OrthoDB" id="9763290at2"/>